<evidence type="ECO:0000313" key="4">
    <source>
        <dbReference type="EMBL" id="PTW61760.1"/>
    </source>
</evidence>
<protein>
    <submittedName>
        <fullName evidence="4">Carbohydrate ABC transporter substrate-binding protein (CUT1 family)</fullName>
    </submittedName>
</protein>
<evidence type="ECO:0000259" key="3">
    <source>
        <dbReference type="Pfam" id="PF22141"/>
    </source>
</evidence>
<evidence type="ECO:0000259" key="2">
    <source>
        <dbReference type="Pfam" id="PF12151"/>
    </source>
</evidence>
<dbReference type="EMBL" id="QAYG01000002">
    <property type="protein sequence ID" value="PTW61760.1"/>
    <property type="molecule type" value="Genomic_DNA"/>
</dbReference>
<dbReference type="InterPro" id="IPR030901">
    <property type="entry name" value="Thiaminase_BcmE"/>
</dbReference>
<name>A0A2T5VDD1_9HYPH</name>
<dbReference type="Pfam" id="PF12151">
    <property type="entry name" value="MVL"/>
    <property type="match status" value="1"/>
</dbReference>
<dbReference type="Proteomes" id="UP000244081">
    <property type="component" value="Unassembled WGS sequence"/>
</dbReference>
<accession>A0A2T5VDD1</accession>
<dbReference type="AlphaFoldDB" id="A0A2T5VDD1"/>
<dbReference type="Gene3D" id="3.30.1490.230">
    <property type="match status" value="1"/>
</dbReference>
<dbReference type="NCBIfam" id="TIGR04541">
    <property type="entry name" value="thiaminase_BcmE"/>
    <property type="match status" value="1"/>
</dbReference>
<keyword evidence="1" id="KW-0732">Signal</keyword>
<dbReference type="InterPro" id="IPR053754">
    <property type="entry name" value="OligoMan_bind_ChitinaseAct_sf"/>
</dbReference>
<feature type="domain" description="Mannan-binding protein" evidence="2">
    <location>
        <begin position="420"/>
        <end position="456"/>
    </location>
</feature>
<dbReference type="RefSeq" id="WP_210203472.1">
    <property type="nucleotide sequence ID" value="NZ_QAYG01000002.1"/>
</dbReference>
<dbReference type="Pfam" id="PF22141">
    <property type="entry name" value="Thiaminase-1_dom"/>
    <property type="match status" value="1"/>
</dbReference>
<dbReference type="SUPFAM" id="SSF53850">
    <property type="entry name" value="Periplasmic binding protein-like II"/>
    <property type="match status" value="1"/>
</dbReference>
<keyword evidence="5" id="KW-1185">Reference proteome</keyword>
<proteinExistence type="predicted"/>
<reference evidence="4 5" key="1">
    <citation type="submission" date="2018-04" db="EMBL/GenBank/DDBJ databases">
        <title>Genomic Encyclopedia of Archaeal and Bacterial Type Strains, Phase II (KMG-II): from individual species to whole genera.</title>
        <authorList>
            <person name="Goeker M."/>
        </authorList>
    </citation>
    <scope>NUCLEOTIDE SEQUENCE [LARGE SCALE GENOMIC DNA]</scope>
    <source>
        <strain evidence="4 5">DSM 23382</strain>
    </source>
</reference>
<dbReference type="Gene3D" id="3.40.190.10">
    <property type="entry name" value="Periplasmic binding protein-like II"/>
    <property type="match status" value="2"/>
</dbReference>
<comment type="caution">
    <text evidence="4">The sequence shown here is derived from an EMBL/GenBank/DDBJ whole genome shotgun (WGS) entry which is preliminary data.</text>
</comment>
<dbReference type="InterPro" id="IPR054393">
    <property type="entry name" value="Thiaminase-1_dom"/>
</dbReference>
<feature type="signal peptide" evidence="1">
    <location>
        <begin position="1"/>
        <end position="34"/>
    </location>
</feature>
<evidence type="ECO:0000256" key="1">
    <source>
        <dbReference type="SAM" id="SignalP"/>
    </source>
</evidence>
<feature type="domain" description="Thiaminase-1 insert" evidence="3">
    <location>
        <begin position="146"/>
        <end position="290"/>
    </location>
</feature>
<gene>
    <name evidence="4" type="ORF">C8N35_102476</name>
</gene>
<organism evidence="4 5">
    <name type="scientific">Breoghania corrubedonensis</name>
    <dbReference type="NCBI Taxonomy" id="665038"/>
    <lineage>
        <taxon>Bacteria</taxon>
        <taxon>Pseudomonadati</taxon>
        <taxon>Pseudomonadota</taxon>
        <taxon>Alphaproteobacteria</taxon>
        <taxon>Hyphomicrobiales</taxon>
        <taxon>Stappiaceae</taxon>
        <taxon>Breoghania</taxon>
    </lineage>
</organism>
<sequence length="484" mass="52029">MSILSCFSMRLRRTGVSAAAAVLLSLVVALPALAQQSLTVGLYPWVPRLAQFEQAITAAWAQVEPNVQLVFLTADQWDGGYDMNPPANADVFVFDAMFFQDFLGGNYLEAMTPAEIQNANDLIPYARDGVQSNGNYYAIPLLGCSNVLFYQKGDQQLAAATTFNEVSNALNQCTYTSQIPPDRRGLMTDMSGGTTNAALYLDIAHAMTGTYPLPLPPTPQDLNTNAIAEQKTMLATASYFNATVANDNSYQQSIWFSEGFGRAVVGYTESMSQMSDATRANIAFKVMPFGDGTEQPLFYADVISVNTTTSQRNTRTLAVKLANLMASTDVVVDSIGATATEPVPQYLMATRASVFQQLSQQFPLYQDMWNMVNNANPLMFALAGDARSWLDAMKNVIKTDVRSNYQCGCDFKASQTIANNNAAPAICSSTCQPHGGWNGQWTNAYPAAQDGSVCGCNACPLPAASLAEAAPASKAVGGPKGKND</sequence>
<evidence type="ECO:0000313" key="5">
    <source>
        <dbReference type="Proteomes" id="UP000244081"/>
    </source>
</evidence>
<dbReference type="InterPro" id="IPR021992">
    <property type="entry name" value="MVL"/>
</dbReference>
<feature type="chain" id="PRO_5015445640" evidence="1">
    <location>
        <begin position="35"/>
        <end position="484"/>
    </location>
</feature>